<name>A0ACC2VE89_9TREE</name>
<reference evidence="1" key="1">
    <citation type="submission" date="2023-04" db="EMBL/GenBank/DDBJ databases">
        <title>Draft Genome sequencing of Naganishia species isolated from polar environments using Oxford Nanopore Technology.</title>
        <authorList>
            <person name="Leo P."/>
            <person name="Venkateswaran K."/>
        </authorList>
    </citation>
    <scope>NUCLEOTIDE SEQUENCE</scope>
    <source>
        <strain evidence="1">MNA-CCFEE 5262</strain>
    </source>
</reference>
<evidence type="ECO:0000313" key="1">
    <source>
        <dbReference type="EMBL" id="KAJ9097386.1"/>
    </source>
</evidence>
<proteinExistence type="predicted"/>
<dbReference type="Proteomes" id="UP001230649">
    <property type="component" value="Unassembled WGS sequence"/>
</dbReference>
<sequence>MPGSSVSAVQIAAHKKLVLVNLILTGKETNYPKFVNQQAINAFGTFAAEYADLAKAYAGMNQAKLGEVLANADIFRRDQNYGLLLAVYEAIPARKVIKLTETYVKMDTETLARRVSEGSFTEVNADEAEQLVVQLVRQGPLFARITHPTEGPAYVEFTDDPEPYRSSGTVDRLGVQVVKLQQMSGVLARMEQQLSTHEAWLKEAIKRDSDKRVQDGLGLGPGMEPREGAANVRGVGSNWADAGF</sequence>
<comment type="caution">
    <text evidence="1">The sequence shown here is derived from an EMBL/GenBank/DDBJ whole genome shotgun (WGS) entry which is preliminary data.</text>
</comment>
<gene>
    <name evidence="1" type="ORF">QFC20_006210</name>
</gene>
<organism evidence="1 2">
    <name type="scientific">Naganishia adeliensis</name>
    <dbReference type="NCBI Taxonomy" id="92952"/>
    <lineage>
        <taxon>Eukaryota</taxon>
        <taxon>Fungi</taxon>
        <taxon>Dikarya</taxon>
        <taxon>Basidiomycota</taxon>
        <taxon>Agaricomycotina</taxon>
        <taxon>Tremellomycetes</taxon>
        <taxon>Filobasidiales</taxon>
        <taxon>Filobasidiaceae</taxon>
        <taxon>Naganishia</taxon>
    </lineage>
</organism>
<accession>A0ACC2VE89</accession>
<dbReference type="EMBL" id="JASBWS010000104">
    <property type="protein sequence ID" value="KAJ9097386.1"/>
    <property type="molecule type" value="Genomic_DNA"/>
</dbReference>
<protein>
    <submittedName>
        <fullName evidence="1">Uncharacterized protein</fullName>
    </submittedName>
</protein>
<evidence type="ECO:0000313" key="2">
    <source>
        <dbReference type="Proteomes" id="UP001230649"/>
    </source>
</evidence>
<keyword evidence="2" id="KW-1185">Reference proteome</keyword>